<keyword evidence="3" id="KW-1185">Reference proteome</keyword>
<gene>
    <name evidence="2" type="ORF">SAMN05216186_11090</name>
</gene>
<accession>A0A1G9EK99</accession>
<dbReference type="STRING" id="137658.SAMN05216186_11090"/>
<dbReference type="InterPro" id="IPR018317">
    <property type="entry name" value="QueC"/>
</dbReference>
<evidence type="ECO:0000313" key="2">
    <source>
        <dbReference type="EMBL" id="SDK76503.1"/>
    </source>
</evidence>
<dbReference type="Pfam" id="PF06508">
    <property type="entry name" value="QueC"/>
    <property type="match status" value="1"/>
</dbReference>
<dbReference type="InterPro" id="IPR014729">
    <property type="entry name" value="Rossmann-like_a/b/a_fold"/>
</dbReference>
<evidence type="ECO:0000313" key="3">
    <source>
        <dbReference type="Proteomes" id="UP000198706"/>
    </source>
</evidence>
<proteinExistence type="predicted"/>
<reference evidence="2 3" key="1">
    <citation type="submission" date="2016-10" db="EMBL/GenBank/DDBJ databases">
        <authorList>
            <person name="de Groot N.N."/>
        </authorList>
    </citation>
    <scope>NUCLEOTIDE SEQUENCE [LARGE SCALE GENOMIC DNA]</scope>
    <source>
        <strain evidence="2 3">JCM 21544</strain>
    </source>
</reference>
<dbReference type="EMBL" id="FNFD01000010">
    <property type="protein sequence ID" value="SDK76503.1"/>
    <property type="molecule type" value="Genomic_DNA"/>
</dbReference>
<name>A0A1G9EK99_9PSED</name>
<dbReference type="SUPFAM" id="SSF52402">
    <property type="entry name" value="Adenine nucleotide alpha hydrolases-like"/>
    <property type="match status" value="1"/>
</dbReference>
<dbReference type="RefSeq" id="WP_244505987.1">
    <property type="nucleotide sequence ID" value="NZ_FNFD01000010.1"/>
</dbReference>
<dbReference type="AlphaFoldDB" id="A0A1G9EK99"/>
<organism evidence="2 3">
    <name type="scientific">Pseudomonas indica</name>
    <dbReference type="NCBI Taxonomy" id="137658"/>
    <lineage>
        <taxon>Bacteria</taxon>
        <taxon>Pseudomonadati</taxon>
        <taxon>Pseudomonadota</taxon>
        <taxon>Gammaproteobacteria</taxon>
        <taxon>Pseudomonadales</taxon>
        <taxon>Pseudomonadaceae</taxon>
        <taxon>Pseudomonas</taxon>
    </lineage>
</organism>
<dbReference type="Proteomes" id="UP000198706">
    <property type="component" value="Unassembled WGS sequence"/>
</dbReference>
<sequence>MKKFSPLKEMAVDVVESGVRPRKGVLPCHLGQNINFDLEALASFSSQKWQPRVYDALVVAAAVEFCDRTLTRSTMNWGRRFVVRIPVHDHEKWSENAVTRALVEALNLLTGDAWHFEFHARKAPAEPPVQDHMQFPSNAEAVIAYSDGMDSRAVAELESKRLGKRLVRVRVGSKQHDISRKERLKIPFTALPYSVKLDERKNTETSARSRGFKFAVVSAMAAYLVDAPATIVPESGQGALAPALLPVGHGYEDYRNHPVFTKLMERFVNALLDYPIQFQFPRLWKTKGETLREFVETCGDGAGWATTRSCWQQSRQTAVLGSRRQCGICAACILRRLSVHAAGLNEAPETYVWESLSATDFEAGAAKDFSRQTQALREYAIAGVLHFEHLSSIRESTQYELIKRLRTNELARALAETPQTVAENFDRLLQQHAIEWSAFTNDLGPESFVRKWIDYAS</sequence>
<evidence type="ECO:0000256" key="1">
    <source>
        <dbReference type="ARBA" id="ARBA00022785"/>
    </source>
</evidence>
<keyword evidence="1" id="KW-0671">Queuosine biosynthesis</keyword>
<protein>
    <submittedName>
        <fullName evidence="2">7-cyano-7-deazaguanine synthase (Queuosine biosynthesis)</fullName>
    </submittedName>
</protein>
<dbReference type="Gene3D" id="3.40.50.620">
    <property type="entry name" value="HUPs"/>
    <property type="match status" value="1"/>
</dbReference>
<dbReference type="GO" id="GO:0008616">
    <property type="term" value="P:tRNA queuosine(34) biosynthetic process"/>
    <property type="evidence" value="ECO:0007669"/>
    <property type="project" value="UniProtKB-KW"/>
</dbReference>